<name>A0A432MJ38_9BACT</name>
<dbReference type="SUPFAM" id="SSF50956">
    <property type="entry name" value="Thermostable phytase (3-phytase)"/>
    <property type="match status" value="1"/>
</dbReference>
<dbReference type="InterPro" id="IPR036852">
    <property type="entry name" value="Peptidase_S8/S53_dom_sf"/>
</dbReference>
<reference evidence="8 9" key="1">
    <citation type="submission" date="2018-12" db="EMBL/GenBank/DDBJ databases">
        <authorList>
            <person name="Toschakov S.V."/>
        </authorList>
    </citation>
    <scope>NUCLEOTIDE SEQUENCE [LARGE SCALE GENOMIC DNA]</scope>
    <source>
        <strain evidence="8 9">GM2012</strain>
    </source>
</reference>
<feature type="compositionally biased region" description="Low complexity" evidence="6">
    <location>
        <begin position="1241"/>
        <end position="1254"/>
    </location>
</feature>
<sequence length="1357" mass="142293">MTRAASVRFQRGEWSSGLRPPIARGGQELPAAVRDFTAKRARSAPIPRSAGRFGLGPGRSSQPKGENGMSQPNRSRAKATESRRRPKYRFEALRPLEDRQLLAPYLSTVATDVVVTQPDTTQNVFNVDLNPGAALTNSAAPYVAVSQLTPLSSFGNNLVRIEAGPGGDFGKSVYAITRGINSGSPPITSGGRPGVIYRVDPATGDTSVFFDLNTVIDQIEPGATAANSAGAETGLVNWYDITFDVEGVFDGLPSMFVSSVDRTDPLKNSVYRIAPDGTFLGLFVVYTQGVDAGNLQRRPSAVLVPPAQQQDFLRGLFVGSGTNLGSPEPIPPAGNNTLFSALFFDANEVSGTTIVDGAPFPMGVSTTPLTYGPQVALASANSDYASDVYSAFTDFGQPAISGFSPALPGYSGLQGLNGNLLIGNGNGVNDSATPDAEGAISTPFRRFQDAAFDEFGFFSYGTTVTPGTGGALPVIGTPVFAGSLFVTDLATGLATTITPVDPLPTDPVNVPIQGPGTITLQTDPVSGQVVAVPINGNTTGGNVGGRVVRVLPDGTVTPFAEGFNTSGRQDSGAFVESSLSITFSADGTTLYVSDGDGIWQFKSTLSLAYSNSGELVGLGDLRTLGVPFQGEDTAVAVVDSGIDAQTPQLRGRVAPGTNVFTGGPGNDDLAAGNGHGTQVAGVIAQFVPEATLLPVNAFSPLASGTTNQAFYDAIRYVADTPFVNDPVRRGQINRVVAANFGLGTIETFDTEGTAFRQNKQLVIALKNQMQRLLHRGITPVAASGQFGDPQDPTIGNVNGEPLPAILSEVVSVTGSYSFPFRLGPTTPPTDPSPGPLGRLLPPASLAPDGATLPAIAANDLTIYSDRLLSAANRTHKTDFAAPALNVPTYRRTFIGDNNDHMTFTDAGTSLSSAMVTGSFAMLASALEFYNDLAVTGSTVNPYLTNPVDARALNFGSGSLRILDAYANPHGINSILQWTAVPAQDSDIPGDEVVDQIQPFSLGYPSFYREFSRVDVGNAIAAIEGSVALPYLFSTGAINLIDSNNNGLITAQEIENFVNSSSTTGMQEAGAMARLLGGTARVTGENAIDGPTNFVTDVVNGPISPLGLTSQLEQPGDPNVYQRRFNFFDYAADGKLDGVVSIQQFELLAHTLLPSPDSFVITDRQRGSAGGYLVDATPVRNWADFQRLLPTYAFVPQQIVRRFRNYTPTRFGINRGLGVNDPNAGPFYALFEQSAPAKPSRATRTAAERALATQANSQATQESPTAEAPGTGTSNNQSGSGSQNVGIPSYYDRYLNVAQRTLQEPGLVRPASSSSGSETSSTSAQDPTVVDAVLGQLGQNAGNTRVRDALSRLRPNQG</sequence>
<dbReference type="Pfam" id="PF00082">
    <property type="entry name" value="Peptidase_S8"/>
    <property type="match status" value="1"/>
</dbReference>
<dbReference type="InterPro" id="IPR018247">
    <property type="entry name" value="EF_Hand_1_Ca_BS"/>
</dbReference>
<feature type="region of interest" description="Disordered" evidence="6">
    <location>
        <begin position="1305"/>
        <end position="1357"/>
    </location>
</feature>
<feature type="region of interest" description="Disordered" evidence="6">
    <location>
        <begin position="1238"/>
        <end position="1285"/>
    </location>
</feature>
<feature type="active site" description="Charge relay system" evidence="5">
    <location>
        <position position="675"/>
    </location>
</feature>
<dbReference type="InterPro" id="IPR015500">
    <property type="entry name" value="Peptidase_S8_subtilisin-rel"/>
</dbReference>
<dbReference type="EMBL" id="RYZH01000022">
    <property type="protein sequence ID" value="RUL87384.1"/>
    <property type="molecule type" value="Genomic_DNA"/>
</dbReference>
<gene>
    <name evidence="8" type="ORF">TsocGM_12705</name>
</gene>
<dbReference type="PROSITE" id="PS00018">
    <property type="entry name" value="EF_HAND_1"/>
    <property type="match status" value="1"/>
</dbReference>
<feature type="active site" description="Charge relay system" evidence="5">
    <location>
        <position position="909"/>
    </location>
</feature>
<dbReference type="SUPFAM" id="SSF52743">
    <property type="entry name" value="Subtilisin-like"/>
    <property type="match status" value="1"/>
</dbReference>
<feature type="region of interest" description="Disordered" evidence="6">
    <location>
        <begin position="1"/>
        <end position="87"/>
    </location>
</feature>
<dbReference type="PANTHER" id="PTHR43806:SF11">
    <property type="entry name" value="CEREVISIN-RELATED"/>
    <property type="match status" value="1"/>
</dbReference>
<comment type="similarity">
    <text evidence="1 5">Belongs to the peptidase S8 family.</text>
</comment>
<feature type="active site" description="Charge relay system" evidence="5">
    <location>
        <position position="639"/>
    </location>
</feature>
<feature type="compositionally biased region" description="Basic and acidic residues" evidence="6">
    <location>
        <begin position="78"/>
        <end position="87"/>
    </location>
</feature>
<evidence type="ECO:0000256" key="3">
    <source>
        <dbReference type="ARBA" id="ARBA00022801"/>
    </source>
</evidence>
<keyword evidence="9" id="KW-1185">Reference proteome</keyword>
<evidence type="ECO:0000313" key="8">
    <source>
        <dbReference type="EMBL" id="RUL87384.1"/>
    </source>
</evidence>
<keyword evidence="3 5" id="KW-0378">Hydrolase</keyword>
<proteinExistence type="inferred from homology"/>
<comment type="caution">
    <text evidence="8">The sequence shown here is derived from an EMBL/GenBank/DDBJ whole genome shotgun (WGS) entry which is preliminary data.</text>
</comment>
<dbReference type="InterPro" id="IPR000209">
    <property type="entry name" value="Peptidase_S8/S53_dom"/>
</dbReference>
<evidence type="ECO:0000256" key="1">
    <source>
        <dbReference type="ARBA" id="ARBA00011073"/>
    </source>
</evidence>
<feature type="compositionally biased region" description="Polar residues" evidence="6">
    <location>
        <begin position="59"/>
        <end position="74"/>
    </location>
</feature>
<dbReference type="PROSITE" id="PS51892">
    <property type="entry name" value="SUBTILASE"/>
    <property type="match status" value="1"/>
</dbReference>
<feature type="compositionally biased region" description="Low complexity" evidence="6">
    <location>
        <begin position="1269"/>
        <end position="1283"/>
    </location>
</feature>
<evidence type="ECO:0000313" key="9">
    <source>
        <dbReference type="Proteomes" id="UP000280296"/>
    </source>
</evidence>
<keyword evidence="2 5" id="KW-0645">Protease</keyword>
<evidence type="ECO:0000256" key="5">
    <source>
        <dbReference type="PROSITE-ProRule" id="PRU01240"/>
    </source>
</evidence>
<accession>A0A432MJ38</accession>
<dbReference type="InterPro" id="IPR050131">
    <property type="entry name" value="Peptidase_S8_subtilisin-like"/>
</dbReference>
<evidence type="ECO:0000256" key="4">
    <source>
        <dbReference type="ARBA" id="ARBA00022825"/>
    </source>
</evidence>
<organism evidence="8 9">
    <name type="scientific">Tautonia sociabilis</name>
    <dbReference type="NCBI Taxonomy" id="2080755"/>
    <lineage>
        <taxon>Bacteria</taxon>
        <taxon>Pseudomonadati</taxon>
        <taxon>Planctomycetota</taxon>
        <taxon>Planctomycetia</taxon>
        <taxon>Isosphaerales</taxon>
        <taxon>Isosphaeraceae</taxon>
        <taxon>Tautonia</taxon>
    </lineage>
</organism>
<evidence type="ECO:0000256" key="6">
    <source>
        <dbReference type="SAM" id="MobiDB-lite"/>
    </source>
</evidence>
<dbReference type="PANTHER" id="PTHR43806">
    <property type="entry name" value="PEPTIDASE S8"/>
    <property type="match status" value="1"/>
</dbReference>
<feature type="domain" description="Peptidase S8/S53" evidence="7">
    <location>
        <begin position="630"/>
        <end position="929"/>
    </location>
</feature>
<keyword evidence="4 5" id="KW-0720">Serine protease</keyword>
<protein>
    <recommendedName>
        <fullName evidence="7">Peptidase S8/S53 domain-containing protein</fullName>
    </recommendedName>
</protein>
<reference evidence="8 9" key="2">
    <citation type="submission" date="2019-01" db="EMBL/GenBank/DDBJ databases">
        <title>Tautonia sociabilis, a novel thermotolerant planctomycete of Isosphaeraceae family, isolated from a 4000 m deep subterranean habitat.</title>
        <authorList>
            <person name="Kovaleva O.L."/>
            <person name="Elcheninov A.G."/>
            <person name="Van Heerden E."/>
            <person name="Toshchakov S.V."/>
            <person name="Novikov A."/>
            <person name="Bonch-Osmolovskaya E.A."/>
            <person name="Kublanov I.V."/>
        </authorList>
    </citation>
    <scope>NUCLEOTIDE SEQUENCE [LARGE SCALE GENOMIC DNA]</scope>
    <source>
        <strain evidence="8 9">GM2012</strain>
    </source>
</reference>
<feature type="compositionally biased region" description="Low complexity" evidence="6">
    <location>
        <begin position="1311"/>
        <end position="1322"/>
    </location>
</feature>
<dbReference type="GO" id="GO:0006508">
    <property type="term" value="P:proteolysis"/>
    <property type="evidence" value="ECO:0007669"/>
    <property type="project" value="UniProtKB-KW"/>
</dbReference>
<dbReference type="GO" id="GO:0004252">
    <property type="term" value="F:serine-type endopeptidase activity"/>
    <property type="evidence" value="ECO:0007669"/>
    <property type="project" value="UniProtKB-UniRule"/>
</dbReference>
<evidence type="ECO:0000256" key="2">
    <source>
        <dbReference type="ARBA" id="ARBA00022670"/>
    </source>
</evidence>
<dbReference type="Gene3D" id="3.40.50.200">
    <property type="entry name" value="Peptidase S8/S53 domain"/>
    <property type="match status" value="1"/>
</dbReference>
<evidence type="ECO:0000259" key="7">
    <source>
        <dbReference type="Pfam" id="PF00082"/>
    </source>
</evidence>
<dbReference type="PRINTS" id="PR00723">
    <property type="entry name" value="SUBTILISIN"/>
</dbReference>
<dbReference type="Proteomes" id="UP000280296">
    <property type="component" value="Unassembled WGS sequence"/>
</dbReference>